<evidence type="ECO:0000313" key="9">
    <source>
        <dbReference type="Proteomes" id="UP000198704"/>
    </source>
</evidence>
<name>A0A1H0AFD5_9HYPH</name>
<dbReference type="STRING" id="582672.SAMN05216360_107162"/>
<dbReference type="Gene3D" id="3.40.50.620">
    <property type="entry name" value="HUPs"/>
    <property type="match status" value="1"/>
</dbReference>
<dbReference type="GO" id="GO:0032267">
    <property type="term" value="F:tRNA(Ile)-lysidine synthase activity"/>
    <property type="evidence" value="ECO:0007669"/>
    <property type="project" value="UniProtKB-EC"/>
</dbReference>
<evidence type="ECO:0000256" key="6">
    <source>
        <dbReference type="HAMAP-Rule" id="MF_01161"/>
    </source>
</evidence>
<keyword evidence="9" id="KW-1185">Reference proteome</keyword>
<dbReference type="NCBIfam" id="TIGR02432">
    <property type="entry name" value="lysidine_TilS_N"/>
    <property type="match status" value="1"/>
</dbReference>
<dbReference type="EC" id="6.3.4.19" evidence="6"/>
<dbReference type="GO" id="GO:0005737">
    <property type="term" value="C:cytoplasm"/>
    <property type="evidence" value="ECO:0007669"/>
    <property type="project" value="UniProtKB-SubCell"/>
</dbReference>
<dbReference type="GO" id="GO:0006400">
    <property type="term" value="P:tRNA modification"/>
    <property type="evidence" value="ECO:0007669"/>
    <property type="project" value="UniProtKB-UniRule"/>
</dbReference>
<dbReference type="PANTHER" id="PTHR43033">
    <property type="entry name" value="TRNA(ILE)-LYSIDINE SYNTHASE-RELATED"/>
    <property type="match status" value="1"/>
</dbReference>
<dbReference type="Proteomes" id="UP000198704">
    <property type="component" value="Unassembled WGS sequence"/>
</dbReference>
<reference evidence="9" key="1">
    <citation type="submission" date="2016-10" db="EMBL/GenBank/DDBJ databases">
        <authorList>
            <person name="Varghese N."/>
            <person name="Submissions S."/>
        </authorList>
    </citation>
    <scope>NUCLEOTIDE SEQUENCE [LARGE SCALE GENOMIC DNA]</scope>
    <source>
        <strain evidence="9">BL47</strain>
    </source>
</reference>
<dbReference type="InterPro" id="IPR012795">
    <property type="entry name" value="tRNA_Ile_lys_synt_N"/>
</dbReference>
<evidence type="ECO:0000313" key="8">
    <source>
        <dbReference type="EMBL" id="SDN31506.1"/>
    </source>
</evidence>
<evidence type="ECO:0000256" key="4">
    <source>
        <dbReference type="ARBA" id="ARBA00022840"/>
    </source>
</evidence>
<evidence type="ECO:0000256" key="2">
    <source>
        <dbReference type="ARBA" id="ARBA00022694"/>
    </source>
</evidence>
<dbReference type="AlphaFoldDB" id="A0A1H0AFD5"/>
<evidence type="ECO:0000259" key="7">
    <source>
        <dbReference type="Pfam" id="PF01171"/>
    </source>
</evidence>
<dbReference type="Pfam" id="PF01171">
    <property type="entry name" value="ATP_bind_3"/>
    <property type="match status" value="1"/>
</dbReference>
<protein>
    <recommendedName>
        <fullName evidence="6">tRNA(Ile)-lysidine synthase</fullName>
        <ecNumber evidence="6">6.3.4.19</ecNumber>
    </recommendedName>
    <alternativeName>
        <fullName evidence="6">tRNA(Ile)-2-lysyl-cytidine synthase</fullName>
    </alternativeName>
    <alternativeName>
        <fullName evidence="6">tRNA(Ile)-lysidine synthetase</fullName>
    </alternativeName>
</protein>
<dbReference type="InterPro" id="IPR012094">
    <property type="entry name" value="tRNA_Ile_lys_synt"/>
</dbReference>
<comment type="subcellular location">
    <subcellularLocation>
        <location evidence="6">Cytoplasm</location>
    </subcellularLocation>
</comment>
<gene>
    <name evidence="6" type="primary">tilS</name>
    <name evidence="8" type="ORF">SAMN05216360_107162</name>
</gene>
<keyword evidence="1 6" id="KW-0436">Ligase</keyword>
<evidence type="ECO:0000256" key="1">
    <source>
        <dbReference type="ARBA" id="ARBA00022598"/>
    </source>
</evidence>
<evidence type="ECO:0000256" key="3">
    <source>
        <dbReference type="ARBA" id="ARBA00022741"/>
    </source>
</evidence>
<dbReference type="SUPFAM" id="SSF52402">
    <property type="entry name" value="Adenine nucleotide alpha hydrolases-like"/>
    <property type="match status" value="1"/>
</dbReference>
<keyword evidence="3 6" id="KW-0547">Nucleotide-binding</keyword>
<feature type="domain" description="tRNA(Ile)-lysidine/2-thiocytidine synthase N-terminal" evidence="7">
    <location>
        <begin position="21"/>
        <end position="196"/>
    </location>
</feature>
<dbReference type="HAMAP" id="MF_01161">
    <property type="entry name" value="tRNA_Ile_lys_synt"/>
    <property type="match status" value="1"/>
</dbReference>
<dbReference type="EMBL" id="FNHS01000007">
    <property type="protein sequence ID" value="SDN31506.1"/>
    <property type="molecule type" value="Genomic_DNA"/>
</dbReference>
<accession>A0A1H0AFD5</accession>
<proteinExistence type="inferred from homology"/>
<feature type="binding site" evidence="6">
    <location>
        <begin position="26"/>
        <end position="31"/>
    </location>
    <ligand>
        <name>ATP</name>
        <dbReference type="ChEBI" id="CHEBI:30616"/>
    </ligand>
</feature>
<evidence type="ECO:0000256" key="5">
    <source>
        <dbReference type="ARBA" id="ARBA00048539"/>
    </source>
</evidence>
<dbReference type="InterPro" id="IPR011063">
    <property type="entry name" value="TilS/TtcA_N"/>
</dbReference>
<keyword evidence="6" id="KW-0963">Cytoplasm</keyword>
<keyword evidence="4 6" id="KW-0067">ATP-binding</keyword>
<dbReference type="RefSeq" id="WP_208859051.1">
    <property type="nucleotide sequence ID" value="NZ_FNHS01000007.1"/>
</dbReference>
<comment type="domain">
    <text evidence="6">The N-terminal region contains the highly conserved SGGXDS motif, predicted to be a P-loop motif involved in ATP binding.</text>
</comment>
<comment type="catalytic activity">
    <reaction evidence="5 6">
        <text>cytidine(34) in tRNA(Ile2) + L-lysine + ATP = lysidine(34) in tRNA(Ile2) + AMP + diphosphate + H(+)</text>
        <dbReference type="Rhea" id="RHEA:43744"/>
        <dbReference type="Rhea" id="RHEA-COMP:10625"/>
        <dbReference type="Rhea" id="RHEA-COMP:10670"/>
        <dbReference type="ChEBI" id="CHEBI:15378"/>
        <dbReference type="ChEBI" id="CHEBI:30616"/>
        <dbReference type="ChEBI" id="CHEBI:32551"/>
        <dbReference type="ChEBI" id="CHEBI:33019"/>
        <dbReference type="ChEBI" id="CHEBI:82748"/>
        <dbReference type="ChEBI" id="CHEBI:83665"/>
        <dbReference type="ChEBI" id="CHEBI:456215"/>
        <dbReference type="EC" id="6.3.4.19"/>
    </reaction>
</comment>
<sequence length="374" mass="38544">MTGSANDPVLQALEPWLDGGVLLAVSGGPDSSALMHAAASLGAAVRVATVDHGLRPDSGAEAEAVGRSARALGLPHAILTWAGPKPGTGLQAAARAARYRLLAAEATAVGAARILTGHTQDDQAETVLMRIAAGSGPAGLAGMRTTRVLAPGLDLARPFLGLPKAVLVAWCEARGIAYLRDPSNADPRFARGRLRDAWPILAREGLTPGRLARLAERVARDEAALRSAAEQAFETARRPAADAILRLDGTILAALPEAVALRCLDHALTQAGAAPRRLERLETLVLESLLPALRRRVAIRRSLAGFLIAADTAGTVRLDPAPPRRARAKSAALAAGVSPLLGKGEPPAYIGGVCTDGPAEPGEASVLGVARTKD</sequence>
<dbReference type="PANTHER" id="PTHR43033:SF1">
    <property type="entry name" value="TRNA(ILE)-LYSIDINE SYNTHASE-RELATED"/>
    <property type="match status" value="1"/>
</dbReference>
<dbReference type="CDD" id="cd01992">
    <property type="entry name" value="TilS_N"/>
    <property type="match status" value="1"/>
</dbReference>
<comment type="similarity">
    <text evidence="6">Belongs to the tRNA(Ile)-lysidine synthase family.</text>
</comment>
<keyword evidence="2 6" id="KW-0819">tRNA processing</keyword>
<dbReference type="GO" id="GO:0005524">
    <property type="term" value="F:ATP binding"/>
    <property type="evidence" value="ECO:0007669"/>
    <property type="project" value="UniProtKB-UniRule"/>
</dbReference>
<organism evidence="8 9">
    <name type="scientific">Methylobacterium phyllostachyos</name>
    <dbReference type="NCBI Taxonomy" id="582672"/>
    <lineage>
        <taxon>Bacteria</taxon>
        <taxon>Pseudomonadati</taxon>
        <taxon>Pseudomonadota</taxon>
        <taxon>Alphaproteobacteria</taxon>
        <taxon>Hyphomicrobiales</taxon>
        <taxon>Methylobacteriaceae</taxon>
        <taxon>Methylobacterium</taxon>
    </lineage>
</organism>
<comment type="function">
    <text evidence="6">Ligates lysine onto the cytidine present at position 34 of the AUA codon-specific tRNA(Ile) that contains the anticodon CAU, in an ATP-dependent manner. Cytidine is converted to lysidine, thus changing the amino acid specificity of the tRNA from methionine to isoleucine.</text>
</comment>
<dbReference type="InterPro" id="IPR014729">
    <property type="entry name" value="Rossmann-like_a/b/a_fold"/>
</dbReference>